<name>A0A0B5IID3_9ACTN</name>
<proteinExistence type="predicted"/>
<accession>A0A0B5IID3</accession>
<dbReference type="STRING" id="362257.SVTN_31200"/>
<reference evidence="1 2" key="1">
    <citation type="submission" date="2014-12" db="EMBL/GenBank/DDBJ databases">
        <title>Complete genome sequence of Streptomyces vietnamensis strain GIMV4.0001, a genetic manipulable producer of the benzoisochromanequinone antibiotic granaticin.</title>
        <authorList>
            <person name="Deng M.R."/>
            <person name="Guo J."/>
            <person name="Ma L.Y."/>
            <person name="Feng G.D."/>
            <person name="Mo C.Y."/>
            <person name="Zhu H.H."/>
        </authorList>
    </citation>
    <scope>NUCLEOTIDE SEQUENCE [LARGE SCALE GENOMIC DNA]</scope>
    <source>
        <strain evidence="2">GIMV4.0001</strain>
    </source>
</reference>
<dbReference type="RefSeq" id="WP_041132094.1">
    <property type="nucleotide sequence ID" value="NZ_CP010407.1"/>
</dbReference>
<dbReference type="Proteomes" id="UP000031774">
    <property type="component" value="Chromosome"/>
</dbReference>
<evidence type="ECO:0000313" key="1">
    <source>
        <dbReference type="EMBL" id="AJF68169.1"/>
    </source>
</evidence>
<sequence length="82" mass="9041">MARFKVKTIIANVWAAMEEGYRQQLCAQGVSISDIGTRRRCEGKAIVLAWAGVDIAVVEKTPTREGIPLERWRALPDSLGEG</sequence>
<gene>
    <name evidence="1" type="ORF">SVTN_31200</name>
</gene>
<dbReference type="AlphaFoldDB" id="A0A0B5IID3"/>
<dbReference type="KEGG" id="svt:SVTN_31200"/>
<protein>
    <submittedName>
        <fullName evidence="1">Uncharacterized protein</fullName>
    </submittedName>
</protein>
<dbReference type="EMBL" id="CP010407">
    <property type="protein sequence ID" value="AJF68169.1"/>
    <property type="molecule type" value="Genomic_DNA"/>
</dbReference>
<dbReference type="HOGENOM" id="CLU_2556993_0_0_11"/>
<evidence type="ECO:0000313" key="2">
    <source>
        <dbReference type="Proteomes" id="UP000031774"/>
    </source>
</evidence>
<keyword evidence="2" id="KW-1185">Reference proteome</keyword>
<organism evidence="1 2">
    <name type="scientific">Streptomyces vietnamensis</name>
    <dbReference type="NCBI Taxonomy" id="362257"/>
    <lineage>
        <taxon>Bacteria</taxon>
        <taxon>Bacillati</taxon>
        <taxon>Actinomycetota</taxon>
        <taxon>Actinomycetes</taxon>
        <taxon>Kitasatosporales</taxon>
        <taxon>Streptomycetaceae</taxon>
        <taxon>Streptomyces</taxon>
    </lineage>
</organism>